<evidence type="ECO:0000313" key="2">
    <source>
        <dbReference type="EMBL" id="SFD14184.1"/>
    </source>
</evidence>
<reference evidence="2 3" key="1">
    <citation type="submission" date="2016-10" db="EMBL/GenBank/DDBJ databases">
        <authorList>
            <person name="de Groot N.N."/>
        </authorList>
    </citation>
    <scope>NUCLEOTIDE SEQUENCE [LARGE SCALE GENOMIC DNA]</scope>
    <source>
        <strain evidence="2 3">CGMCC 4.5739</strain>
    </source>
</reference>
<dbReference type="InterPro" id="IPR018306">
    <property type="entry name" value="Phage_T5_Orf172_DNA-bd"/>
</dbReference>
<protein>
    <submittedName>
        <fullName evidence="2">T5orf172 domain-containing protein</fullName>
    </submittedName>
</protein>
<dbReference type="STRING" id="910347.SAMN05421773_110100"/>
<dbReference type="Proteomes" id="UP000199207">
    <property type="component" value="Unassembled WGS sequence"/>
</dbReference>
<keyword evidence="3" id="KW-1185">Reference proteome</keyword>
<feature type="domain" description="Bacteriophage T5 Orf172 DNA-binding" evidence="1">
    <location>
        <begin position="45"/>
        <end position="125"/>
    </location>
</feature>
<dbReference type="EMBL" id="FOLM01000010">
    <property type="protein sequence ID" value="SFD14184.1"/>
    <property type="molecule type" value="Genomic_DNA"/>
</dbReference>
<name>A0A1I1PWB4_9ACTN</name>
<sequence>MPEAYREVFIRAIRDAGLVADEQQVTRETFESARSRRHGSVVYFVEREGFIKIGTTRDLRGRLAALEQGGVLMPDGVPPGPVTLLATTLGDRDVESGYHTRFRRQRVKGEWFRPSKALRHLIEDLQRAEQQGRPDVLDEALAAMA</sequence>
<dbReference type="RefSeq" id="WP_093839940.1">
    <property type="nucleotide sequence ID" value="NZ_FOLM01000010.1"/>
</dbReference>
<dbReference type="SMART" id="SM00974">
    <property type="entry name" value="T5orf172"/>
    <property type="match status" value="1"/>
</dbReference>
<accession>A0A1I1PWB4</accession>
<organism evidence="2 3">
    <name type="scientific">Streptomyces aidingensis</name>
    <dbReference type="NCBI Taxonomy" id="910347"/>
    <lineage>
        <taxon>Bacteria</taxon>
        <taxon>Bacillati</taxon>
        <taxon>Actinomycetota</taxon>
        <taxon>Actinomycetes</taxon>
        <taxon>Kitasatosporales</taxon>
        <taxon>Streptomycetaceae</taxon>
        <taxon>Streptomyces</taxon>
    </lineage>
</organism>
<evidence type="ECO:0000259" key="1">
    <source>
        <dbReference type="SMART" id="SM00974"/>
    </source>
</evidence>
<dbReference type="AlphaFoldDB" id="A0A1I1PWB4"/>
<dbReference type="Pfam" id="PF13455">
    <property type="entry name" value="MUG113"/>
    <property type="match status" value="1"/>
</dbReference>
<proteinExistence type="predicted"/>
<evidence type="ECO:0000313" key="3">
    <source>
        <dbReference type="Proteomes" id="UP000199207"/>
    </source>
</evidence>
<gene>
    <name evidence="2" type="ORF">SAMN05421773_110100</name>
</gene>